<keyword evidence="4" id="KW-0067">ATP-binding</keyword>
<protein>
    <submittedName>
        <fullName evidence="6">YegS/Rv2252/BmrU family lipid kinase</fullName>
    </submittedName>
</protein>
<keyword evidence="2" id="KW-0547">Nucleotide-binding</keyword>
<evidence type="ECO:0000313" key="7">
    <source>
        <dbReference type="Proteomes" id="UP000319771"/>
    </source>
</evidence>
<evidence type="ECO:0000313" key="6">
    <source>
        <dbReference type="EMBL" id="TMQ72485.1"/>
    </source>
</evidence>
<dbReference type="PANTHER" id="PTHR12358">
    <property type="entry name" value="SPHINGOSINE KINASE"/>
    <property type="match status" value="1"/>
</dbReference>
<dbReference type="PROSITE" id="PS50146">
    <property type="entry name" value="DAGK"/>
    <property type="match status" value="1"/>
</dbReference>
<dbReference type="PANTHER" id="PTHR12358:SF54">
    <property type="entry name" value="SPHINGOSINE KINASE RELATED PROTEIN"/>
    <property type="match status" value="1"/>
</dbReference>
<evidence type="ECO:0000256" key="4">
    <source>
        <dbReference type="ARBA" id="ARBA00022840"/>
    </source>
</evidence>
<dbReference type="InterPro" id="IPR016064">
    <property type="entry name" value="NAD/diacylglycerol_kinase_sf"/>
</dbReference>
<reference evidence="6 7" key="1">
    <citation type="journal article" date="2019" name="Nat. Microbiol.">
        <title>Mediterranean grassland soil C-N compound turnover is dependent on rainfall and depth, and is mediated by genomically divergent microorganisms.</title>
        <authorList>
            <person name="Diamond S."/>
            <person name="Andeer P.F."/>
            <person name="Li Z."/>
            <person name="Crits-Christoph A."/>
            <person name="Burstein D."/>
            <person name="Anantharaman K."/>
            <person name="Lane K.R."/>
            <person name="Thomas B.C."/>
            <person name="Pan C."/>
            <person name="Northen T.R."/>
            <person name="Banfield J.F."/>
        </authorList>
    </citation>
    <scope>NUCLEOTIDE SEQUENCE [LARGE SCALE GENOMIC DNA]</scope>
    <source>
        <strain evidence="6">WS_11</strain>
    </source>
</reference>
<evidence type="ECO:0000256" key="2">
    <source>
        <dbReference type="ARBA" id="ARBA00022741"/>
    </source>
</evidence>
<keyword evidence="1" id="KW-0808">Transferase</keyword>
<dbReference type="AlphaFoldDB" id="A0A538U9A8"/>
<name>A0A538U9A8_UNCEI</name>
<dbReference type="Gene3D" id="2.60.200.40">
    <property type="match status" value="1"/>
</dbReference>
<dbReference type="GO" id="GO:0005524">
    <property type="term" value="F:ATP binding"/>
    <property type="evidence" value="ECO:0007669"/>
    <property type="project" value="UniProtKB-KW"/>
</dbReference>
<dbReference type="EMBL" id="VBPB01000106">
    <property type="protein sequence ID" value="TMQ72485.1"/>
    <property type="molecule type" value="Genomic_DNA"/>
</dbReference>
<dbReference type="InterPro" id="IPR017438">
    <property type="entry name" value="ATP-NAD_kinase_N"/>
</dbReference>
<dbReference type="Pfam" id="PF19279">
    <property type="entry name" value="YegS_C"/>
    <property type="match status" value="1"/>
</dbReference>
<evidence type="ECO:0000259" key="5">
    <source>
        <dbReference type="PROSITE" id="PS50146"/>
    </source>
</evidence>
<accession>A0A538U9A8</accession>
<keyword evidence="3 6" id="KW-0418">Kinase</keyword>
<evidence type="ECO:0000256" key="3">
    <source>
        <dbReference type="ARBA" id="ARBA00022777"/>
    </source>
</evidence>
<dbReference type="Gene3D" id="3.40.50.10330">
    <property type="entry name" value="Probable inorganic polyphosphate/atp-NAD kinase, domain 1"/>
    <property type="match status" value="1"/>
</dbReference>
<dbReference type="InterPro" id="IPR001206">
    <property type="entry name" value="Diacylglycerol_kinase_cat_dom"/>
</dbReference>
<dbReference type="NCBIfam" id="TIGR00147">
    <property type="entry name" value="YegS/Rv2252/BmrU family lipid kinase"/>
    <property type="match status" value="1"/>
</dbReference>
<dbReference type="GO" id="GO:0016301">
    <property type="term" value="F:kinase activity"/>
    <property type="evidence" value="ECO:0007669"/>
    <property type="project" value="UniProtKB-KW"/>
</dbReference>
<dbReference type="InterPro" id="IPR050187">
    <property type="entry name" value="Lipid_Phosphate_FormReg"/>
</dbReference>
<organism evidence="6 7">
    <name type="scientific">Eiseniibacteriota bacterium</name>
    <dbReference type="NCBI Taxonomy" id="2212470"/>
    <lineage>
        <taxon>Bacteria</taxon>
        <taxon>Candidatus Eiseniibacteriota</taxon>
    </lineage>
</organism>
<dbReference type="GO" id="GO:0008654">
    <property type="term" value="P:phospholipid biosynthetic process"/>
    <property type="evidence" value="ECO:0007669"/>
    <property type="project" value="InterPro"/>
</dbReference>
<dbReference type="Pfam" id="PF00781">
    <property type="entry name" value="DAGK_cat"/>
    <property type="match status" value="1"/>
</dbReference>
<comment type="caution">
    <text evidence="6">The sequence shown here is derived from an EMBL/GenBank/DDBJ whole genome shotgun (WGS) entry which is preliminary data.</text>
</comment>
<feature type="domain" description="DAGKc" evidence="5">
    <location>
        <begin position="1"/>
        <end position="119"/>
    </location>
</feature>
<dbReference type="InterPro" id="IPR045540">
    <property type="entry name" value="YegS/DAGK_C"/>
</dbReference>
<sequence>GRGRGAAMLPEIRDAFAQVGVHDVATTTAPGDERAQALDGLAAGCRTLVAVGGDGTWSQVAGAILESGADARLALLPAGTGNDFAKTVGAPAFDLAATARLAVEGPDRRVDVGRIEGRHFLNIAGFGFDIAVLEDCARLTWLKGAALYPVSALRQLFGYPGVEIAIGSPRARRDPARHMMLIVANARHFGGSFHIAPRAELADGMLDAIAILDGPPLARLGLFAAVMRGTHLADRRVVAEQADRFTLRFAAPPAYETDGEYRRARSAELEIACVPRALRVVVGPPGPGAAA</sequence>
<feature type="non-terminal residue" evidence="6">
    <location>
        <position position="1"/>
    </location>
</feature>
<dbReference type="SUPFAM" id="SSF111331">
    <property type="entry name" value="NAD kinase/diacylglycerol kinase-like"/>
    <property type="match status" value="1"/>
</dbReference>
<evidence type="ECO:0000256" key="1">
    <source>
        <dbReference type="ARBA" id="ARBA00022679"/>
    </source>
</evidence>
<dbReference type="Proteomes" id="UP000319771">
    <property type="component" value="Unassembled WGS sequence"/>
</dbReference>
<gene>
    <name evidence="6" type="ORF">E6K81_07200</name>
</gene>
<dbReference type="InterPro" id="IPR005218">
    <property type="entry name" value="Diacylglycerol/lipid_kinase"/>
</dbReference>
<proteinExistence type="predicted"/>